<accession>A0A437QGW5</accession>
<dbReference type="OrthoDB" id="8477520at2"/>
<dbReference type="EMBL" id="SADE01000004">
    <property type="protein sequence ID" value="RVU33807.1"/>
    <property type="molecule type" value="Genomic_DNA"/>
</dbReference>
<dbReference type="Proteomes" id="UP000287447">
    <property type="component" value="Unassembled WGS sequence"/>
</dbReference>
<protein>
    <submittedName>
        <fullName evidence="2">TAXI family TRAP transporter solute-binding subunit</fullName>
    </submittedName>
</protein>
<evidence type="ECO:0000313" key="3">
    <source>
        <dbReference type="Proteomes" id="UP000287447"/>
    </source>
</evidence>
<dbReference type="NCBIfam" id="TIGR02122">
    <property type="entry name" value="TRAP_TAXI"/>
    <property type="match status" value="1"/>
</dbReference>
<dbReference type="PANTHER" id="PTHR42941">
    <property type="entry name" value="SLL1037 PROTEIN"/>
    <property type="match status" value="1"/>
</dbReference>
<gene>
    <name evidence="2" type="ORF">EOI86_21960</name>
</gene>
<feature type="region of interest" description="Disordered" evidence="1">
    <location>
        <begin position="330"/>
        <end position="366"/>
    </location>
</feature>
<dbReference type="SUPFAM" id="SSF53850">
    <property type="entry name" value="Periplasmic binding protein-like II"/>
    <property type="match status" value="1"/>
</dbReference>
<name>A0A437QGW5_9PROT</name>
<sequence length="366" mass="38579">MITVPARLPIAAFLLVAAMLSGGGRIGMAQAAEAGLTFFRIGTGPTATASYALGTAISAGISKPPRSPACDAARVCGVPGLIAVAQSTESGLSAVRSMLDGDLESAIVPSDIAYWAYTGGGPFSDLFPVEDLRIIANLISFVLYIVVDADSGIESITDLAGKRVSLGTEGSGALSTAVNVLDVYGISLEQIDESYLKPGPAADALAAGQIDAFFHIGAASDQVIKDLNQEVPLRLLSIEGAELEQLYNQYPFITTAEIPAGVFGQTQPTTSISISAKWVTLARQPEELIRKITRALWRGDTRRIYERNSPDAKFADESRGAWSIGIPLHPGSATYYRDAGDKSRNTLETPPEDAVQSKAKVQNSDS</sequence>
<dbReference type="InterPro" id="IPR011852">
    <property type="entry name" value="TRAP_TAXI"/>
</dbReference>
<organism evidence="2 3">
    <name type="scientific">Hwanghaeella grinnelliae</name>
    <dbReference type="NCBI Taxonomy" id="2500179"/>
    <lineage>
        <taxon>Bacteria</taxon>
        <taxon>Pseudomonadati</taxon>
        <taxon>Pseudomonadota</taxon>
        <taxon>Alphaproteobacteria</taxon>
        <taxon>Rhodospirillales</taxon>
        <taxon>Rhodospirillaceae</taxon>
        <taxon>Hwanghaeella</taxon>
    </lineage>
</organism>
<reference evidence="3" key="1">
    <citation type="submission" date="2019-01" db="EMBL/GenBank/DDBJ databases">
        <title>Gri0909 isolated from a small marine red alga.</title>
        <authorList>
            <person name="Kim J."/>
            <person name="Jeong S.E."/>
            <person name="Jeon C.O."/>
        </authorList>
    </citation>
    <scope>NUCLEOTIDE SEQUENCE [LARGE SCALE GENOMIC DNA]</scope>
    <source>
        <strain evidence="3">Gri0909</strain>
    </source>
</reference>
<dbReference type="Pfam" id="PF16868">
    <property type="entry name" value="NMT1_3"/>
    <property type="match status" value="1"/>
</dbReference>
<dbReference type="CDD" id="cd13520">
    <property type="entry name" value="PBP2_TAXI_TRAP"/>
    <property type="match status" value="1"/>
</dbReference>
<dbReference type="RefSeq" id="WP_127767837.1">
    <property type="nucleotide sequence ID" value="NZ_SADE01000004.1"/>
</dbReference>
<dbReference type="AlphaFoldDB" id="A0A437QGW5"/>
<dbReference type="Gene3D" id="3.40.190.10">
    <property type="entry name" value="Periplasmic binding protein-like II"/>
    <property type="match status" value="2"/>
</dbReference>
<comment type="caution">
    <text evidence="2">The sequence shown here is derived from an EMBL/GenBank/DDBJ whole genome shotgun (WGS) entry which is preliminary data.</text>
</comment>
<dbReference type="PANTHER" id="PTHR42941:SF1">
    <property type="entry name" value="SLL1037 PROTEIN"/>
    <property type="match status" value="1"/>
</dbReference>
<evidence type="ECO:0000256" key="1">
    <source>
        <dbReference type="SAM" id="MobiDB-lite"/>
    </source>
</evidence>
<evidence type="ECO:0000313" key="2">
    <source>
        <dbReference type="EMBL" id="RVU33807.1"/>
    </source>
</evidence>
<keyword evidence="3" id="KW-1185">Reference proteome</keyword>
<proteinExistence type="predicted"/>